<dbReference type="STRING" id="156889.Mmc1_0878"/>
<dbReference type="PANTHER" id="PTHR30485:SF1">
    <property type="entry name" value="CYTOCHROME YDHU-RELATED"/>
    <property type="match status" value="1"/>
</dbReference>
<dbReference type="HOGENOM" id="CLU_097472_1_0_5"/>
<evidence type="ECO:0000256" key="12">
    <source>
        <dbReference type="SAM" id="Phobius"/>
    </source>
</evidence>
<dbReference type="InterPro" id="IPR000516">
    <property type="entry name" value="Ni-dep_Hydgase_cyt-B"/>
</dbReference>
<feature type="transmembrane region" description="Helical" evidence="12">
    <location>
        <begin position="12"/>
        <end position="30"/>
    </location>
</feature>
<dbReference type="GO" id="GO:0009055">
    <property type="term" value="F:electron transfer activity"/>
    <property type="evidence" value="ECO:0007669"/>
    <property type="project" value="InterPro"/>
</dbReference>
<comment type="similarity">
    <text evidence="2">Belongs to the HupC/HyaC/HydC family.</text>
</comment>
<dbReference type="EMBL" id="CP000471">
    <property type="protein sequence ID" value="ABK43397.1"/>
    <property type="molecule type" value="Genomic_DNA"/>
</dbReference>
<evidence type="ECO:0000256" key="10">
    <source>
        <dbReference type="ARBA" id="ARBA00023004"/>
    </source>
</evidence>
<dbReference type="PANTHER" id="PTHR30485">
    <property type="entry name" value="NI/FE-HYDROGENASE 1 B-TYPE CYTOCHROME SUBUNIT"/>
    <property type="match status" value="1"/>
</dbReference>
<keyword evidence="7" id="KW-0479">Metal-binding</keyword>
<feature type="domain" description="Cytochrome b561 bacterial/Ni-hydrogenase" evidence="13">
    <location>
        <begin position="6"/>
        <end position="193"/>
    </location>
</feature>
<dbReference type="GO" id="GO:0005886">
    <property type="term" value="C:plasma membrane"/>
    <property type="evidence" value="ECO:0007669"/>
    <property type="project" value="UniProtKB-SubCell"/>
</dbReference>
<gene>
    <name evidence="14" type="ordered locus">Mmc1_0878</name>
</gene>
<evidence type="ECO:0000259" key="13">
    <source>
        <dbReference type="Pfam" id="PF01292"/>
    </source>
</evidence>
<dbReference type="SUPFAM" id="SSF81342">
    <property type="entry name" value="Transmembrane di-heme cytochromes"/>
    <property type="match status" value="1"/>
</dbReference>
<comment type="subcellular location">
    <subcellularLocation>
        <location evidence="1">Cell membrane</location>
        <topology evidence="1">Multi-pass membrane protein</topology>
    </subcellularLocation>
</comment>
<feature type="transmembrane region" description="Helical" evidence="12">
    <location>
        <begin position="50"/>
        <end position="72"/>
    </location>
</feature>
<dbReference type="InterPro" id="IPR051542">
    <property type="entry name" value="Hydrogenase_cytochrome"/>
</dbReference>
<evidence type="ECO:0000313" key="14">
    <source>
        <dbReference type="EMBL" id="ABK43397.1"/>
    </source>
</evidence>
<keyword evidence="15" id="KW-1185">Reference proteome</keyword>
<dbReference type="InterPro" id="IPR016174">
    <property type="entry name" value="Di-haem_cyt_TM"/>
</dbReference>
<dbReference type="Gene3D" id="1.20.950.20">
    <property type="entry name" value="Transmembrane di-heme cytochromes, Chain C"/>
    <property type="match status" value="1"/>
</dbReference>
<reference evidence="14 15" key="2">
    <citation type="journal article" date="2012" name="Int. J. Syst. Evol. Microbiol.">
        <title>Magnetococcus marinus gen. nov., sp. nov., a marine, magnetotactic bacterium that represents a novel lineage (Magnetococcaceae fam. nov.; Magnetococcales ord. nov.) at the base of the Alphaproteobacteria.</title>
        <authorList>
            <person name="Bazylinski D.A."/>
            <person name="Williams T.J."/>
            <person name="Lefevre C.T."/>
            <person name="Berg R.J."/>
            <person name="Zhang C.L."/>
            <person name="Bowser S.S."/>
            <person name="Dean A.J."/>
            <person name="Beveridge T.J."/>
        </authorList>
    </citation>
    <scope>NUCLEOTIDE SEQUENCE [LARGE SCALE GENOMIC DNA]</scope>
    <source>
        <strain evidence="15">ATCC BAA-1437 / JCM 17883 / MC-1</strain>
    </source>
</reference>
<evidence type="ECO:0000256" key="7">
    <source>
        <dbReference type="ARBA" id="ARBA00022723"/>
    </source>
</evidence>
<evidence type="ECO:0000256" key="9">
    <source>
        <dbReference type="ARBA" id="ARBA00022989"/>
    </source>
</evidence>
<dbReference type="GO" id="GO:0022904">
    <property type="term" value="P:respiratory electron transport chain"/>
    <property type="evidence" value="ECO:0007669"/>
    <property type="project" value="InterPro"/>
</dbReference>
<protein>
    <submittedName>
        <fullName evidence="14">Cytochrome B561</fullName>
    </submittedName>
</protein>
<keyword evidence="6 12" id="KW-0812">Transmembrane</keyword>
<dbReference type="PRINTS" id="PR00161">
    <property type="entry name" value="NIHGNASECYTB"/>
</dbReference>
<keyword evidence="5" id="KW-0349">Heme</keyword>
<dbReference type="InterPro" id="IPR011577">
    <property type="entry name" value="Cyt_b561_bac/Ni-Hgenase"/>
</dbReference>
<dbReference type="RefSeq" id="WP_011712554.1">
    <property type="nucleotide sequence ID" value="NC_008576.1"/>
</dbReference>
<name>A0L604_MAGMM</name>
<keyword evidence="3" id="KW-0813">Transport</keyword>
<dbReference type="GO" id="GO:0005506">
    <property type="term" value="F:iron ion binding"/>
    <property type="evidence" value="ECO:0007669"/>
    <property type="project" value="InterPro"/>
</dbReference>
<dbReference type="Pfam" id="PF01292">
    <property type="entry name" value="Ni_hydr_CYTB"/>
    <property type="match status" value="1"/>
</dbReference>
<evidence type="ECO:0000256" key="3">
    <source>
        <dbReference type="ARBA" id="ARBA00022448"/>
    </source>
</evidence>
<evidence type="ECO:0000256" key="1">
    <source>
        <dbReference type="ARBA" id="ARBA00004651"/>
    </source>
</evidence>
<evidence type="ECO:0000256" key="6">
    <source>
        <dbReference type="ARBA" id="ARBA00022692"/>
    </source>
</evidence>
<keyword evidence="8" id="KW-0249">Electron transport</keyword>
<dbReference type="KEGG" id="mgm:Mmc1_0878"/>
<sequence>MERYMVYSIFERLWHWTQAGLVISLLITGFEVHGTYTNLGYEAATHLHGNLAWALIGLWILAIFWHFTTGAWKHYIPTTKNLLDVMIYYGGGIFEGKEHPYKKKIHAKHNPLQRLAYLGLKLGISPVIWISGLLYMFYNDWQQFGLDGMLTLEYVAMAHTAAAFAMLVFLIGHVYMAFTCRPVYAHLKAMITGYDDH</sequence>
<evidence type="ECO:0000256" key="8">
    <source>
        <dbReference type="ARBA" id="ARBA00022982"/>
    </source>
</evidence>
<keyword evidence="9 12" id="KW-1133">Transmembrane helix</keyword>
<reference evidence="15" key="1">
    <citation type="journal article" date="2009" name="Appl. Environ. Microbiol.">
        <title>Complete genome sequence of the chemolithoautotrophic marine magnetotactic coccus strain MC-1.</title>
        <authorList>
            <person name="Schubbe S."/>
            <person name="Williams T.J."/>
            <person name="Xie G."/>
            <person name="Kiss H.E."/>
            <person name="Brettin T.S."/>
            <person name="Martinez D."/>
            <person name="Ross C.A."/>
            <person name="Schuler D."/>
            <person name="Cox B.L."/>
            <person name="Nealson K.H."/>
            <person name="Bazylinski D.A."/>
        </authorList>
    </citation>
    <scope>NUCLEOTIDE SEQUENCE [LARGE SCALE GENOMIC DNA]</scope>
    <source>
        <strain evidence="15">ATCC BAA-1437 / JCM 17883 / MC-1</strain>
    </source>
</reference>
<proteinExistence type="inferred from homology"/>
<dbReference type="Proteomes" id="UP000002586">
    <property type="component" value="Chromosome"/>
</dbReference>
<evidence type="ECO:0000256" key="11">
    <source>
        <dbReference type="ARBA" id="ARBA00023136"/>
    </source>
</evidence>
<dbReference type="eggNOG" id="COG4117">
    <property type="taxonomic scope" value="Bacteria"/>
</dbReference>
<evidence type="ECO:0000313" key="15">
    <source>
        <dbReference type="Proteomes" id="UP000002586"/>
    </source>
</evidence>
<evidence type="ECO:0000256" key="4">
    <source>
        <dbReference type="ARBA" id="ARBA00022475"/>
    </source>
</evidence>
<evidence type="ECO:0000256" key="2">
    <source>
        <dbReference type="ARBA" id="ARBA00008622"/>
    </source>
</evidence>
<feature type="transmembrane region" description="Helical" evidence="12">
    <location>
        <begin position="115"/>
        <end position="138"/>
    </location>
</feature>
<keyword evidence="4" id="KW-1003">Cell membrane</keyword>
<feature type="transmembrane region" description="Helical" evidence="12">
    <location>
        <begin position="158"/>
        <end position="178"/>
    </location>
</feature>
<dbReference type="AlphaFoldDB" id="A0L604"/>
<evidence type="ECO:0000256" key="5">
    <source>
        <dbReference type="ARBA" id="ARBA00022617"/>
    </source>
</evidence>
<accession>A0L604</accession>
<organism evidence="14 15">
    <name type="scientific">Magnetococcus marinus (strain ATCC BAA-1437 / JCM 17883 / MC-1)</name>
    <dbReference type="NCBI Taxonomy" id="156889"/>
    <lineage>
        <taxon>Bacteria</taxon>
        <taxon>Pseudomonadati</taxon>
        <taxon>Pseudomonadota</taxon>
        <taxon>Magnetococcia</taxon>
        <taxon>Magnetococcales</taxon>
        <taxon>Magnetococcaceae</taxon>
        <taxon>Magnetococcus</taxon>
    </lineage>
</organism>
<keyword evidence="11 12" id="KW-0472">Membrane</keyword>
<dbReference type="GO" id="GO:0020037">
    <property type="term" value="F:heme binding"/>
    <property type="evidence" value="ECO:0007669"/>
    <property type="project" value="TreeGrafter"/>
</dbReference>
<keyword evidence="10" id="KW-0408">Iron</keyword>